<dbReference type="PANTHER" id="PTHR40396:SF1">
    <property type="entry name" value="ATPASE AAA-TYPE CORE DOMAIN-CONTAINING PROTEIN"/>
    <property type="match status" value="1"/>
</dbReference>
<accession>A0A8J3R867</accession>
<dbReference type="AlphaFoldDB" id="A0A8J3R867"/>
<evidence type="ECO:0000313" key="2">
    <source>
        <dbReference type="EMBL" id="GIH69147.1"/>
    </source>
</evidence>
<protein>
    <recommendedName>
        <fullName evidence="1">ATPase AAA-type core domain-containing protein</fullName>
    </recommendedName>
</protein>
<evidence type="ECO:0000259" key="1">
    <source>
        <dbReference type="Pfam" id="PF13304"/>
    </source>
</evidence>
<gene>
    <name evidence="2" type="ORF">Mth01_14000</name>
</gene>
<dbReference type="SUPFAM" id="SSF52540">
    <property type="entry name" value="P-loop containing nucleoside triphosphate hydrolases"/>
    <property type="match status" value="1"/>
</dbReference>
<organism evidence="2 3">
    <name type="scientific">Sphaerimonospora thailandensis</name>
    <dbReference type="NCBI Taxonomy" id="795644"/>
    <lineage>
        <taxon>Bacteria</taxon>
        <taxon>Bacillati</taxon>
        <taxon>Actinomycetota</taxon>
        <taxon>Actinomycetes</taxon>
        <taxon>Streptosporangiales</taxon>
        <taxon>Streptosporangiaceae</taxon>
        <taxon>Sphaerimonospora</taxon>
    </lineage>
</organism>
<dbReference type="Gene3D" id="3.40.50.300">
    <property type="entry name" value="P-loop containing nucleotide triphosphate hydrolases"/>
    <property type="match status" value="1"/>
</dbReference>
<dbReference type="EMBL" id="BOOG01000012">
    <property type="protein sequence ID" value="GIH69147.1"/>
    <property type="molecule type" value="Genomic_DNA"/>
</dbReference>
<dbReference type="GO" id="GO:0016887">
    <property type="term" value="F:ATP hydrolysis activity"/>
    <property type="evidence" value="ECO:0007669"/>
    <property type="project" value="InterPro"/>
</dbReference>
<dbReference type="InterPro" id="IPR027417">
    <property type="entry name" value="P-loop_NTPase"/>
</dbReference>
<sequence>MLLNFRLANVLSFRDDQRLSLIATELNDGSARPLPIREGRRPVSVVPVVAIYGANASGKTNTLAGLRLMRQAVLRSVAWINEESPLRRVPFALDPKCATESSFYEIDLELGGIRYTYGFEIDDERVQAEWLHAYPKGRRQVWFDRDGDEIHFAGEGLRGEKQDLVRKTRPDALFLAVAAEWNNEQLLPVFEWFRDNVWLISPEQDLPGRQRFTQERATRDGQFRDQVSRLMAVADLGIVGFDLKSLRRGELRFLHRAEEHTASLEFAHESMGTRSWFAMVGPLLDAFQQGALVLVDELDASLHPTMAAEVIRMFEDPEVNARGAQMVFTTHDASLLRPLAGGERILDRDTVWMTEKDFRGSTQLYPLSSLRPPPRPNENLERGWLLGRFGGSPRIAPGELVREIGEALAWVK</sequence>
<dbReference type="Proteomes" id="UP000610966">
    <property type="component" value="Unassembled WGS sequence"/>
</dbReference>
<comment type="caution">
    <text evidence="2">The sequence shown here is derived from an EMBL/GenBank/DDBJ whole genome shotgun (WGS) entry which is preliminary data.</text>
</comment>
<dbReference type="InterPro" id="IPR003959">
    <property type="entry name" value="ATPase_AAA_core"/>
</dbReference>
<dbReference type="GO" id="GO:0005524">
    <property type="term" value="F:ATP binding"/>
    <property type="evidence" value="ECO:0007669"/>
    <property type="project" value="InterPro"/>
</dbReference>
<name>A0A8J3R867_9ACTN</name>
<dbReference type="Pfam" id="PF13304">
    <property type="entry name" value="AAA_21"/>
    <property type="match status" value="1"/>
</dbReference>
<evidence type="ECO:0000313" key="3">
    <source>
        <dbReference type="Proteomes" id="UP000610966"/>
    </source>
</evidence>
<proteinExistence type="predicted"/>
<reference evidence="2" key="1">
    <citation type="submission" date="2021-01" db="EMBL/GenBank/DDBJ databases">
        <title>Whole genome shotgun sequence of Sphaerimonospora thailandensis NBRC 107569.</title>
        <authorList>
            <person name="Komaki H."/>
            <person name="Tamura T."/>
        </authorList>
    </citation>
    <scope>NUCLEOTIDE SEQUENCE</scope>
    <source>
        <strain evidence="2">NBRC 107569</strain>
    </source>
</reference>
<keyword evidence="3" id="KW-1185">Reference proteome</keyword>
<dbReference type="PANTHER" id="PTHR40396">
    <property type="entry name" value="ATPASE-LIKE PROTEIN"/>
    <property type="match status" value="1"/>
</dbReference>
<feature type="domain" description="ATPase AAA-type core" evidence="1">
    <location>
        <begin position="48"/>
        <end position="336"/>
    </location>
</feature>